<protein>
    <submittedName>
        <fullName evidence="1">DUF3606 domain-containing protein</fullName>
    </submittedName>
</protein>
<dbReference type="RefSeq" id="WP_320319372.1">
    <property type="nucleotide sequence ID" value="NZ_JAVIIP010000001.1"/>
</dbReference>
<organism evidence="1 2">
    <name type="scientific">Mesorhizobium abyssinicae</name>
    <dbReference type="NCBI Taxonomy" id="1209958"/>
    <lineage>
        <taxon>Bacteria</taxon>
        <taxon>Pseudomonadati</taxon>
        <taxon>Pseudomonadota</taxon>
        <taxon>Alphaproteobacteria</taxon>
        <taxon>Hyphomicrobiales</taxon>
        <taxon>Phyllobacteriaceae</taxon>
        <taxon>Mesorhizobium</taxon>
    </lineage>
</organism>
<gene>
    <name evidence="1" type="ORF">RFM23_00060</name>
</gene>
<keyword evidence="2" id="KW-1185">Reference proteome</keyword>
<reference evidence="1 2" key="1">
    <citation type="submission" date="2023-08" db="EMBL/GenBank/DDBJ databases">
        <title>Implementing the SeqCode for naming new Mesorhizobium species isolated from Vachellia karroo root nodules.</title>
        <authorList>
            <person name="Van Lill M."/>
        </authorList>
    </citation>
    <scope>NUCLEOTIDE SEQUENCE [LARGE SCALE GENOMIC DNA]</scope>
    <source>
        <strain evidence="1 2">VK4B</strain>
    </source>
</reference>
<dbReference type="Proteomes" id="UP001276564">
    <property type="component" value="Unassembled WGS sequence"/>
</dbReference>
<sequence length="62" mass="6848">MAKDKSRADLRAAGQISLDDDYEVNLFALQNNITPAQVRELIRKHGNDRATLTKAAKALPGR</sequence>
<comment type="caution">
    <text evidence="1">The sequence shown here is derived from an EMBL/GenBank/DDBJ whole genome shotgun (WGS) entry which is preliminary data.</text>
</comment>
<dbReference type="EMBL" id="JAVIIP010000001">
    <property type="protein sequence ID" value="MDX8536011.1"/>
    <property type="molecule type" value="Genomic_DNA"/>
</dbReference>
<dbReference type="Pfam" id="PF12244">
    <property type="entry name" value="DUF3606"/>
    <property type="match status" value="1"/>
</dbReference>
<evidence type="ECO:0000313" key="1">
    <source>
        <dbReference type="EMBL" id="MDX8536011.1"/>
    </source>
</evidence>
<accession>A0ABU5AFG2</accession>
<evidence type="ECO:0000313" key="2">
    <source>
        <dbReference type="Proteomes" id="UP001276564"/>
    </source>
</evidence>
<proteinExistence type="predicted"/>
<name>A0ABU5AFG2_9HYPH</name>
<dbReference type="InterPro" id="IPR022037">
    <property type="entry name" value="DUF3606"/>
</dbReference>